<keyword evidence="2" id="KW-1185">Reference proteome</keyword>
<dbReference type="AlphaFoldDB" id="A0A5N3ZY33"/>
<proteinExistence type="predicted"/>
<accession>A0A5N3ZY33</accession>
<dbReference type="Proteomes" id="UP000327044">
    <property type="component" value="Unassembled WGS sequence"/>
</dbReference>
<reference evidence="1 2" key="1">
    <citation type="journal article" date="2018" name="Elife">
        <title>Firefly genomes illuminate parallel origins of bioluminescence in beetles.</title>
        <authorList>
            <person name="Fallon T.R."/>
            <person name="Lower S.E."/>
            <person name="Chang C.H."/>
            <person name="Bessho-Uehara M."/>
            <person name="Martin G.J."/>
            <person name="Bewick A.J."/>
            <person name="Behringer M."/>
            <person name="Debat H.J."/>
            <person name="Wong I."/>
            <person name="Day J.C."/>
            <person name="Suvorov A."/>
            <person name="Silva C.J."/>
            <person name="Stanger-Hall K.F."/>
            <person name="Hall D.W."/>
            <person name="Schmitz R.J."/>
            <person name="Nelson D.R."/>
            <person name="Lewis S.M."/>
            <person name="Shigenobu S."/>
            <person name="Bybee S.M."/>
            <person name="Larracuente A.M."/>
            <person name="Oba Y."/>
            <person name="Weng J.K."/>
        </authorList>
    </citation>
    <scope>NUCLEOTIDE SEQUENCE [LARGE SCALE GENOMIC DNA]</scope>
    <source>
        <strain evidence="1">1611_PpyrPB1</strain>
        <tissue evidence="1">Whole body</tissue>
    </source>
</reference>
<sequence>MTIKDETDAYENWRNLGTSVKKRKSYYGAAAPEILHVTEGKKIKIGILTNGNLLHKCVNLNKKKYRFVDTCPLDSVIQGLTTTYCDSNVVQICMEQMLSPQVVEIVKQLATGTTKLHTYKLRGEIYLSSNFEFRKTTLINNTIRVECAMNAVNVLQYFLGDDFHSTCTTNICDSKECDVTHQTLCSKTIPININIIKKNGFKDLIQSAEDCLMFNKCNFTTELSNILFIDTCDCGTTSLLDIPLSVKFKYSSSSYLLRSAINFIPPIGKIDDFDKRIGHYTCLSRRVDGTWEVYNDLEKKKLTVSSNTIILPHLLIYSI</sequence>
<name>A0A5N3ZY33_PHOPY</name>
<comment type="caution">
    <text evidence="1">The sequence shown here is derived from an EMBL/GenBank/DDBJ whole genome shotgun (WGS) entry which is preliminary data.</text>
</comment>
<dbReference type="EMBL" id="VVIM01002132">
    <property type="protein sequence ID" value="KAB0789963.1"/>
    <property type="molecule type" value="Genomic_DNA"/>
</dbReference>
<evidence type="ECO:0000313" key="1">
    <source>
        <dbReference type="EMBL" id="KAB0789963.1"/>
    </source>
</evidence>
<organism evidence="1 2">
    <name type="scientific">Photinus pyralis</name>
    <name type="common">Common eastern firefly</name>
    <name type="synonym">Lampyris pyralis</name>
    <dbReference type="NCBI Taxonomy" id="7054"/>
    <lineage>
        <taxon>Eukaryota</taxon>
        <taxon>Metazoa</taxon>
        <taxon>Ecdysozoa</taxon>
        <taxon>Arthropoda</taxon>
        <taxon>Hexapoda</taxon>
        <taxon>Insecta</taxon>
        <taxon>Pterygota</taxon>
        <taxon>Neoptera</taxon>
        <taxon>Endopterygota</taxon>
        <taxon>Coleoptera</taxon>
        <taxon>Polyphaga</taxon>
        <taxon>Elateriformia</taxon>
        <taxon>Elateroidea</taxon>
        <taxon>Lampyridae</taxon>
        <taxon>Lampyrinae</taxon>
        <taxon>Photinus</taxon>
    </lineage>
</organism>
<dbReference type="InParanoid" id="A0A5N3ZY33"/>
<evidence type="ECO:0000313" key="2">
    <source>
        <dbReference type="Proteomes" id="UP000327044"/>
    </source>
</evidence>
<gene>
    <name evidence="1" type="ORF">PPYR_15749</name>
</gene>
<protein>
    <submittedName>
        <fullName evidence="1">Uncharacterized protein</fullName>
    </submittedName>
</protein>